<name>A0A8A1MEJ7_AJECA</name>
<gene>
    <name evidence="1" type="ORF">I7I51_02305</name>
</gene>
<organism evidence="1 2">
    <name type="scientific">Ajellomyces capsulatus</name>
    <name type="common">Darling's disease fungus</name>
    <name type="synonym">Histoplasma capsulatum</name>
    <dbReference type="NCBI Taxonomy" id="5037"/>
    <lineage>
        <taxon>Eukaryota</taxon>
        <taxon>Fungi</taxon>
        <taxon>Dikarya</taxon>
        <taxon>Ascomycota</taxon>
        <taxon>Pezizomycotina</taxon>
        <taxon>Eurotiomycetes</taxon>
        <taxon>Eurotiomycetidae</taxon>
        <taxon>Onygenales</taxon>
        <taxon>Ajellomycetaceae</taxon>
        <taxon>Histoplasma</taxon>
    </lineage>
</organism>
<protein>
    <submittedName>
        <fullName evidence="1">Uncharacterized protein</fullName>
    </submittedName>
</protein>
<evidence type="ECO:0000313" key="2">
    <source>
        <dbReference type="Proteomes" id="UP000663671"/>
    </source>
</evidence>
<dbReference type="AlphaFoldDB" id="A0A8A1MEJ7"/>
<dbReference type="VEuPathDB" id="FungiDB:I7I51_02305"/>
<evidence type="ECO:0000313" key="1">
    <source>
        <dbReference type="EMBL" id="QSS62567.1"/>
    </source>
</evidence>
<accession>A0A8A1MEJ7</accession>
<dbReference type="EMBL" id="CP069112">
    <property type="protein sequence ID" value="QSS62567.1"/>
    <property type="molecule type" value="Genomic_DNA"/>
</dbReference>
<reference evidence="1" key="1">
    <citation type="submission" date="2021-01" db="EMBL/GenBank/DDBJ databases">
        <title>Chromosome-level genome assembly of a human fungal pathogen reveals clustering of transcriptionally co-regulated genes.</title>
        <authorList>
            <person name="Voorhies M."/>
            <person name="Cohen S."/>
            <person name="Shea T.P."/>
            <person name="Petrus S."/>
            <person name="Munoz J.F."/>
            <person name="Poplawski S."/>
            <person name="Goldman W.E."/>
            <person name="Michael T."/>
            <person name="Cuomo C.A."/>
            <person name="Sil A."/>
            <person name="Beyhan S."/>
        </authorList>
    </citation>
    <scope>NUCLEOTIDE SEQUENCE</scope>
    <source>
        <strain evidence="1">WU24</strain>
    </source>
</reference>
<dbReference type="Proteomes" id="UP000663671">
    <property type="component" value="Chromosome 7"/>
</dbReference>
<sequence>MMFSLPGSDPFAYYRVCIRSRLRHTPIEKWKDHKAPFFASYIEESFNWQSRNLCGSYYAISAVSEALDLMGEARYQPQALHSPQSNIVLPTTENLIHPSRGAGCPLRGKRGRGESASWGANTIVGTGSMHCIGRGILSCLEGVCEPLGLFAKLIERSIGWLVGTFQEQAGFTIHASPLLIVYSVHIQSSSRLDGWITLFQSNGSDDQSPPKYWSRAYRSLVPAQASRAPR</sequence>
<proteinExistence type="predicted"/>